<evidence type="ECO:0000256" key="4">
    <source>
        <dbReference type="ARBA" id="ARBA00022989"/>
    </source>
</evidence>
<evidence type="ECO:0000256" key="1">
    <source>
        <dbReference type="ARBA" id="ARBA00004651"/>
    </source>
</evidence>
<evidence type="ECO:0000313" key="10">
    <source>
        <dbReference type="Proteomes" id="UP000253940"/>
    </source>
</evidence>
<dbReference type="InterPro" id="IPR025857">
    <property type="entry name" value="MacB_PCD"/>
</dbReference>
<dbReference type="PANTHER" id="PTHR30287:SF1">
    <property type="entry name" value="INNER MEMBRANE PROTEIN"/>
    <property type="match status" value="1"/>
</dbReference>
<dbReference type="KEGG" id="mbah:HYN46_08525"/>
<dbReference type="OrthoDB" id="5292592at2"/>
<accession>A0A345P6G8</accession>
<feature type="transmembrane region" description="Helical" evidence="6">
    <location>
        <begin position="348"/>
        <end position="368"/>
    </location>
</feature>
<proteinExistence type="predicted"/>
<feature type="transmembrane region" description="Helical" evidence="6">
    <location>
        <begin position="303"/>
        <end position="327"/>
    </location>
</feature>
<feature type="domain" description="MacB-like periplasmic core" evidence="8">
    <location>
        <begin position="19"/>
        <end position="191"/>
    </location>
</feature>
<dbReference type="Proteomes" id="UP000253940">
    <property type="component" value="Chromosome"/>
</dbReference>
<organism evidence="9 10">
    <name type="scientific">Aquirhabdus parva</name>
    <dbReference type="NCBI Taxonomy" id="2283318"/>
    <lineage>
        <taxon>Bacteria</taxon>
        <taxon>Pseudomonadati</taxon>
        <taxon>Pseudomonadota</taxon>
        <taxon>Gammaproteobacteria</taxon>
        <taxon>Moraxellales</taxon>
        <taxon>Moraxellaceae</taxon>
        <taxon>Aquirhabdus</taxon>
    </lineage>
</organism>
<evidence type="ECO:0000259" key="7">
    <source>
        <dbReference type="Pfam" id="PF02687"/>
    </source>
</evidence>
<feature type="transmembrane region" description="Helical" evidence="6">
    <location>
        <begin position="424"/>
        <end position="447"/>
    </location>
</feature>
<dbReference type="GO" id="GO:0005886">
    <property type="term" value="C:plasma membrane"/>
    <property type="evidence" value="ECO:0007669"/>
    <property type="project" value="UniProtKB-SubCell"/>
</dbReference>
<feature type="transmembrane region" description="Helical" evidence="6">
    <location>
        <begin position="397"/>
        <end position="417"/>
    </location>
</feature>
<feature type="transmembrane region" description="Helical" evidence="6">
    <location>
        <begin position="749"/>
        <end position="772"/>
    </location>
</feature>
<name>A0A345P6G8_9GAMM</name>
<keyword evidence="2" id="KW-1003">Cell membrane</keyword>
<feature type="transmembrane region" description="Helical" evidence="6">
    <location>
        <begin position="467"/>
        <end position="487"/>
    </location>
</feature>
<evidence type="ECO:0000256" key="3">
    <source>
        <dbReference type="ARBA" id="ARBA00022692"/>
    </source>
</evidence>
<gene>
    <name evidence="9" type="ORF">HYN46_08525</name>
</gene>
<evidence type="ECO:0000256" key="2">
    <source>
        <dbReference type="ARBA" id="ARBA00022475"/>
    </source>
</evidence>
<feature type="domain" description="ABC3 transporter permease C-terminal" evidence="7">
    <location>
        <begin position="253"/>
        <end position="372"/>
    </location>
</feature>
<dbReference type="Pfam" id="PF02687">
    <property type="entry name" value="FtsX"/>
    <property type="match status" value="2"/>
</dbReference>
<dbReference type="RefSeq" id="WP_114898987.1">
    <property type="nucleotide sequence ID" value="NZ_CP031222.1"/>
</dbReference>
<feature type="transmembrane region" description="Helical" evidence="6">
    <location>
        <begin position="784"/>
        <end position="803"/>
    </location>
</feature>
<sequence>MSVFSVLLRQSIGSRTLGLLITALILAVTATTMLQFTTRTLLSAVQQQAGQLLAADIAVTSTSPIQSAWNTRAFALKQSHVLAFSSMAQAGEQFALSSVKAVEANFPLRGDLSIEFQSGEVRQSHAPLKGTVWVEPRLLDVLQVAIGQSIRIGEANLRIAGVIRRDANRELGMTGFSPSIIMSMDDIAQAQIIQPGSRLEYRLLLAGSPDVVSSFIKENQRLLTSAERLRTAVQNNNRLNQPIRLLSDYAQVAGLLTVVLCGIAVALSARRFAAKQIDGLALIRCLGATRLQIWFAYLGVLWVVWGIAVLMGLGLGAFFAEGLLIMLRDTLPSLEINFQPLLFIKAPLLTGMLTATVTLLGFALPALLQMLRVSPLKVLRTDLGTSVFSVLGVHSRVWSSLFIFGLAWAALLGFVVLQTGKLWFSLIILVAISVVFLVIFAIAWLVIIAVKRSGRVESALLRQPATTALQIVSLAMGLGLIGVVLLLRGDLLNRWQTSLPLGTPNQFVYGLPPDQKDAFTAAIAQYHWVSTPLYPSVKGRLKSINDHELGSQLRRENRLERELNLTMTDQIPSDNALVAGHPFTAPMQVSVETKLAGKLGIHLGDRIEMSLPEGRLVATVVSLRSVDWDSFKPNFFFMYSKGSLDVNAGSYLGSFYLPESDHRKLATVIQQFPTTMLIDIDAILQEIRHLLDMLGQALTLLASLVGLSGLLVLLASIHSTMDERKREAALLRTLGASKSQLRLRLMLELASLGFSAGLLAVVIAEVVGLVLAWRFDLAVGLHGAWWVVAPLFMMIITVVVGLSRVRSLWNTSPALILRELGV</sequence>
<protein>
    <submittedName>
        <fullName evidence="9">ABC transporter permease</fullName>
    </submittedName>
</protein>
<keyword evidence="10" id="KW-1185">Reference proteome</keyword>
<feature type="domain" description="ABC3 transporter permease C-terminal" evidence="7">
    <location>
        <begin position="701"/>
        <end position="809"/>
    </location>
</feature>
<keyword evidence="4 6" id="KW-1133">Transmembrane helix</keyword>
<keyword evidence="5 6" id="KW-0472">Membrane</keyword>
<dbReference type="InterPro" id="IPR038766">
    <property type="entry name" value="Membrane_comp_ABC_pdt"/>
</dbReference>
<evidence type="ECO:0000256" key="6">
    <source>
        <dbReference type="SAM" id="Phobius"/>
    </source>
</evidence>
<keyword evidence="3 6" id="KW-0812">Transmembrane</keyword>
<evidence type="ECO:0000256" key="5">
    <source>
        <dbReference type="ARBA" id="ARBA00023136"/>
    </source>
</evidence>
<reference evidence="9 10" key="1">
    <citation type="submission" date="2018-07" db="EMBL/GenBank/DDBJ databases">
        <title>Genome sequencing of Moraxellaceae gen. HYN0046.</title>
        <authorList>
            <person name="Kim M."/>
            <person name="Yi H."/>
        </authorList>
    </citation>
    <scope>NUCLEOTIDE SEQUENCE [LARGE SCALE GENOMIC DNA]</scope>
    <source>
        <strain evidence="9 10">HYN0046</strain>
    </source>
</reference>
<dbReference type="EMBL" id="CP031222">
    <property type="protein sequence ID" value="AXI02877.1"/>
    <property type="molecule type" value="Genomic_DNA"/>
</dbReference>
<dbReference type="PANTHER" id="PTHR30287">
    <property type="entry name" value="MEMBRANE COMPONENT OF PREDICTED ABC SUPERFAMILY METABOLITE UPTAKE TRANSPORTER"/>
    <property type="match status" value="1"/>
</dbReference>
<feature type="transmembrane region" description="Helical" evidence="6">
    <location>
        <begin position="697"/>
        <end position="717"/>
    </location>
</feature>
<comment type="subcellular location">
    <subcellularLocation>
        <location evidence="1">Cell membrane</location>
        <topology evidence="1">Multi-pass membrane protein</topology>
    </subcellularLocation>
</comment>
<dbReference type="AlphaFoldDB" id="A0A345P6G8"/>
<evidence type="ECO:0000313" key="9">
    <source>
        <dbReference type="EMBL" id="AXI02877.1"/>
    </source>
</evidence>
<evidence type="ECO:0000259" key="8">
    <source>
        <dbReference type="Pfam" id="PF12704"/>
    </source>
</evidence>
<feature type="transmembrane region" description="Helical" evidence="6">
    <location>
        <begin position="249"/>
        <end position="267"/>
    </location>
</feature>
<dbReference type="Pfam" id="PF12704">
    <property type="entry name" value="MacB_PCD"/>
    <property type="match status" value="1"/>
</dbReference>
<dbReference type="InterPro" id="IPR003838">
    <property type="entry name" value="ABC3_permease_C"/>
</dbReference>